<dbReference type="AlphaFoldDB" id="A0A813JFB6"/>
<dbReference type="Pfam" id="PF13475">
    <property type="entry name" value="DUF4116"/>
    <property type="match status" value="1"/>
</dbReference>
<feature type="domain" description="DUF4116" evidence="1">
    <location>
        <begin position="43"/>
        <end position="79"/>
    </location>
</feature>
<evidence type="ECO:0000313" key="3">
    <source>
        <dbReference type="Proteomes" id="UP000626109"/>
    </source>
</evidence>
<sequence>QDWRAAELVGPIIDSERSLLATANPKVIQVPEFGCCKLAVVCALKQDGMMLQYAHRVLRADGQVIKAAIQQNPAALRFALGPQRAVLEAEMASRKQESALTGRPTATKATLIPWKGGSKAGQSHSICCFCETEPLRRKQDQL</sequence>
<name>A0A813JFB6_POLGL</name>
<dbReference type="Proteomes" id="UP000626109">
    <property type="component" value="Unassembled WGS sequence"/>
</dbReference>
<protein>
    <recommendedName>
        <fullName evidence="1">DUF4116 domain-containing protein</fullName>
    </recommendedName>
</protein>
<proteinExistence type="predicted"/>
<dbReference type="EMBL" id="CAJNNW010024665">
    <property type="protein sequence ID" value="CAE8673611.1"/>
    <property type="molecule type" value="Genomic_DNA"/>
</dbReference>
<organism evidence="2 3">
    <name type="scientific">Polarella glacialis</name>
    <name type="common">Dinoflagellate</name>
    <dbReference type="NCBI Taxonomy" id="89957"/>
    <lineage>
        <taxon>Eukaryota</taxon>
        <taxon>Sar</taxon>
        <taxon>Alveolata</taxon>
        <taxon>Dinophyceae</taxon>
        <taxon>Suessiales</taxon>
        <taxon>Suessiaceae</taxon>
        <taxon>Polarella</taxon>
    </lineage>
</organism>
<evidence type="ECO:0000259" key="1">
    <source>
        <dbReference type="Pfam" id="PF13475"/>
    </source>
</evidence>
<dbReference type="InterPro" id="IPR025197">
    <property type="entry name" value="DUF4116"/>
</dbReference>
<reference evidence="2" key="1">
    <citation type="submission" date="2021-02" db="EMBL/GenBank/DDBJ databases">
        <authorList>
            <person name="Dougan E. K."/>
            <person name="Rhodes N."/>
            <person name="Thang M."/>
            <person name="Chan C."/>
        </authorList>
    </citation>
    <scope>NUCLEOTIDE SEQUENCE</scope>
</reference>
<comment type="caution">
    <text evidence="2">The sequence shown here is derived from an EMBL/GenBank/DDBJ whole genome shotgun (WGS) entry which is preliminary data.</text>
</comment>
<feature type="non-terminal residue" evidence="2">
    <location>
        <position position="1"/>
    </location>
</feature>
<gene>
    <name evidence="2" type="ORF">PGLA2088_LOCUS18604</name>
</gene>
<evidence type="ECO:0000313" key="2">
    <source>
        <dbReference type="EMBL" id="CAE8673611.1"/>
    </source>
</evidence>
<accession>A0A813JFB6</accession>